<sequence>MIAEILVLHVLSNRFGYEYFTADLPILALFRFAALVAVERSFPSKAGEVYKGFETSPEASIFAFSEGVYTYVPTCLSISV</sequence>
<gene>
    <name evidence="1" type="ORF">A3207_02975</name>
</gene>
<organism evidence="1 2">
    <name type="scientific">Candidatus Methanomassiliicoccus intestinalis</name>
    <dbReference type="NCBI Taxonomy" id="1406512"/>
    <lineage>
        <taxon>Archaea</taxon>
        <taxon>Methanobacteriati</taxon>
        <taxon>Thermoplasmatota</taxon>
        <taxon>Thermoplasmata</taxon>
        <taxon>Methanomassiliicoccales</taxon>
        <taxon>Methanomassiliicoccaceae</taxon>
        <taxon>Methanomassiliicoccus</taxon>
    </lineage>
</organism>
<dbReference type="Proteomes" id="UP000752814">
    <property type="component" value="Unassembled WGS sequence"/>
</dbReference>
<dbReference type="GeneID" id="41323861"/>
<evidence type="ECO:0000313" key="2">
    <source>
        <dbReference type="Proteomes" id="UP000752814"/>
    </source>
</evidence>
<comment type="caution">
    <text evidence="1">The sequence shown here is derived from an EMBL/GenBank/DDBJ whole genome shotgun (WGS) entry which is preliminary data.</text>
</comment>
<reference evidence="1" key="1">
    <citation type="submission" date="2016-03" db="EMBL/GenBank/DDBJ databases">
        <authorList>
            <person name="Borrel G."/>
            <person name="Mccann A."/>
            <person name="O'Toole P.W."/>
        </authorList>
    </citation>
    <scope>NUCLEOTIDE SEQUENCE</scope>
    <source>
        <strain evidence="1">183</strain>
    </source>
</reference>
<dbReference type="EMBL" id="LVVT01000014">
    <property type="protein sequence ID" value="TQS82918.1"/>
    <property type="molecule type" value="Genomic_DNA"/>
</dbReference>
<dbReference type="RefSeq" id="WP_020449324.1">
    <property type="nucleotide sequence ID" value="NZ_CAYAYA010000027.1"/>
</dbReference>
<evidence type="ECO:0000313" key="1">
    <source>
        <dbReference type="EMBL" id="TQS82918.1"/>
    </source>
</evidence>
<name>A0A8J8PCZ5_9ARCH</name>
<proteinExistence type="predicted"/>
<accession>A0A8J8PCZ5</accession>
<protein>
    <submittedName>
        <fullName evidence="1">Uncharacterized protein</fullName>
    </submittedName>
</protein>
<dbReference type="AlphaFoldDB" id="A0A8J8PCZ5"/>